<dbReference type="AlphaFoldDB" id="A0A1C2DA79"/>
<dbReference type="Proteomes" id="UP000095143">
    <property type="component" value="Unassembled WGS sequence"/>
</dbReference>
<dbReference type="EMBL" id="MDEN01000069">
    <property type="protein sequence ID" value="OCX11660.1"/>
    <property type="molecule type" value="Genomic_DNA"/>
</dbReference>
<accession>A0A1C2DA79</accession>
<name>A0A1C2DA79_9PSED</name>
<comment type="caution">
    <text evidence="1">The sequence shown here is derived from an EMBL/GenBank/DDBJ whole genome shotgun (WGS) entry which is preliminary data.</text>
</comment>
<organism evidence="1 2">
    <name type="scientific">Pseudomonas graminis</name>
    <dbReference type="NCBI Taxonomy" id="158627"/>
    <lineage>
        <taxon>Bacteria</taxon>
        <taxon>Pseudomonadati</taxon>
        <taxon>Pseudomonadota</taxon>
        <taxon>Gammaproteobacteria</taxon>
        <taxon>Pseudomonadales</taxon>
        <taxon>Pseudomonadaceae</taxon>
        <taxon>Pseudomonas</taxon>
    </lineage>
</organism>
<proteinExistence type="predicted"/>
<evidence type="ECO:0000313" key="1">
    <source>
        <dbReference type="EMBL" id="OCX11660.1"/>
    </source>
</evidence>
<sequence>MLRGPKSPPIASIAMTGADKKLLVSALVDHFTATVYAFWRYVVTQVNFTGGFFYRQSASLESVVGTTHVTGRAGFFVLLNSHN</sequence>
<protein>
    <submittedName>
        <fullName evidence="1">Uncharacterized protein</fullName>
    </submittedName>
</protein>
<gene>
    <name evidence="1" type="ORF">BBI10_26195</name>
</gene>
<evidence type="ECO:0000313" key="2">
    <source>
        <dbReference type="Proteomes" id="UP000095143"/>
    </source>
</evidence>
<reference evidence="1 2" key="1">
    <citation type="submission" date="2016-08" db="EMBL/GenBank/DDBJ databases">
        <title>Whole genome sequence of Pseudomonas graminis strain UASWS1507, a potential biological control agent for agriculture.</title>
        <authorList>
            <person name="Crovadore J."/>
            <person name="Calmin G."/>
            <person name="Chablais R."/>
            <person name="Cochard B."/>
            <person name="Lefort F."/>
        </authorList>
    </citation>
    <scope>NUCLEOTIDE SEQUENCE [LARGE SCALE GENOMIC DNA]</scope>
    <source>
        <strain evidence="1 2">UASWS1507</strain>
    </source>
</reference>